<dbReference type="Gene3D" id="3.10.310.10">
    <property type="entry name" value="Diaminopimelate Epimerase, Chain A, domain 1"/>
    <property type="match status" value="2"/>
</dbReference>
<feature type="binding site" evidence="8">
    <location>
        <position position="14"/>
    </location>
    <ligand>
        <name>substrate</name>
    </ligand>
</feature>
<dbReference type="Pfam" id="PF01678">
    <property type="entry name" value="DAP_epimerase"/>
    <property type="match status" value="2"/>
</dbReference>
<evidence type="ECO:0000256" key="8">
    <source>
        <dbReference type="HAMAP-Rule" id="MF_00197"/>
    </source>
</evidence>
<evidence type="ECO:0000256" key="1">
    <source>
        <dbReference type="ARBA" id="ARBA00005196"/>
    </source>
</evidence>
<feature type="active site" description="Proton donor" evidence="8">
    <location>
        <position position="83"/>
    </location>
</feature>
<dbReference type="HAMAP" id="MF_00197">
    <property type="entry name" value="DAP_epimerase"/>
    <property type="match status" value="1"/>
</dbReference>
<feature type="binding site" evidence="8">
    <location>
        <begin position="222"/>
        <end position="223"/>
    </location>
    <ligand>
        <name>substrate</name>
    </ligand>
</feature>
<dbReference type="PANTHER" id="PTHR31689">
    <property type="entry name" value="DIAMINOPIMELATE EPIMERASE, CHLOROPLASTIC"/>
    <property type="match status" value="1"/>
</dbReference>
<evidence type="ECO:0000256" key="7">
    <source>
        <dbReference type="ARBA" id="ARBA00051712"/>
    </source>
</evidence>
<evidence type="ECO:0000313" key="10">
    <source>
        <dbReference type="EMBL" id="MDN4487314.1"/>
    </source>
</evidence>
<evidence type="ECO:0000256" key="5">
    <source>
        <dbReference type="ARBA" id="ARBA00023154"/>
    </source>
</evidence>
<comment type="catalytic activity">
    <reaction evidence="7 8">
        <text>(2S,6S)-2,6-diaminopimelate = meso-2,6-diaminopimelate</text>
        <dbReference type="Rhea" id="RHEA:15393"/>
        <dbReference type="ChEBI" id="CHEBI:57609"/>
        <dbReference type="ChEBI" id="CHEBI:57791"/>
        <dbReference type="EC" id="5.1.1.7"/>
    </reaction>
</comment>
<feature type="binding site" evidence="8">
    <location>
        <position position="163"/>
    </location>
    <ligand>
        <name>substrate</name>
    </ligand>
</feature>
<comment type="caution">
    <text evidence="10">The sequence shown here is derived from an EMBL/GenBank/DDBJ whole genome shotgun (WGS) entry which is preliminary data.</text>
</comment>
<gene>
    <name evidence="8 10" type="primary">dapF</name>
    <name evidence="10" type="ORF">QQX10_03935</name>
</gene>
<feature type="site" description="Could be important to modulate the pK values of the two catalytic cysteine residues" evidence="8">
    <location>
        <position position="165"/>
    </location>
</feature>
<feature type="binding site" evidence="8">
    <location>
        <begin position="84"/>
        <end position="85"/>
    </location>
    <ligand>
        <name>substrate</name>
    </ligand>
</feature>
<comment type="function">
    <text evidence="8">Catalyzes the stereoinversion of LL-2,6-diaminopimelate (L,L-DAP) to meso-diaminopimelate (meso-DAP), a precursor of L-lysine and an essential component of the bacterial peptidoglycan.</text>
</comment>
<comment type="caution">
    <text evidence="8">Lacks conserved residue(s) required for the propagation of feature annotation.</text>
</comment>
<feature type="binding site" evidence="8">
    <location>
        <position position="196"/>
    </location>
    <ligand>
        <name>substrate</name>
    </ligand>
</feature>
<evidence type="ECO:0000256" key="9">
    <source>
        <dbReference type="PROSITE-ProRule" id="PRU10125"/>
    </source>
</evidence>
<sequence length="290" mass="30403">MTTLPFTKGHGTENDFVLLYDPAGEIDLTPDRVAYLCDRRAGIGGDGVIRAVRAGVLEAGADLAPDTWFMDYWNSDGTTSEMCGNGARVFGALLERHAGEDLTGGLTFGTRGGPRTITRLDDGRYAIGMGVHRLGDTAAGFDAEVEARGLDLARPALSVDMGNPHHVVALAHTGELDALDLTAAPAVSPMPPHGSNVEFAVALGFEDVAGEHRGRVRMRVHERGSGETRSCGTGACAVALAMRFWAGLDAPDVWDVEVPGGVVTVRVSRDSTVLEGPAVLVAEGMVDLPG</sequence>
<dbReference type="EC" id="5.1.1.7" evidence="3 8"/>
<feature type="active site" evidence="9">
    <location>
        <position position="83"/>
    </location>
</feature>
<dbReference type="EMBL" id="JAUHPX010000002">
    <property type="protein sequence ID" value="MDN4487314.1"/>
    <property type="molecule type" value="Genomic_DNA"/>
</dbReference>
<dbReference type="SUPFAM" id="SSF54506">
    <property type="entry name" value="Diaminopimelate epimerase-like"/>
    <property type="match status" value="2"/>
</dbReference>
<feature type="active site" description="Proton acceptor" evidence="8">
    <location>
        <position position="231"/>
    </location>
</feature>
<keyword evidence="8" id="KW-0963">Cytoplasm</keyword>
<organism evidence="10 11">
    <name type="scientific">Demequina lignilytica</name>
    <dbReference type="NCBI Taxonomy" id="3051663"/>
    <lineage>
        <taxon>Bacteria</taxon>
        <taxon>Bacillati</taxon>
        <taxon>Actinomycetota</taxon>
        <taxon>Actinomycetes</taxon>
        <taxon>Micrococcales</taxon>
        <taxon>Demequinaceae</taxon>
        <taxon>Demequina</taxon>
    </lineage>
</organism>
<keyword evidence="4 8" id="KW-0028">Amino-acid biosynthesis</keyword>
<evidence type="ECO:0000256" key="6">
    <source>
        <dbReference type="ARBA" id="ARBA00023235"/>
    </source>
</evidence>
<dbReference type="AlphaFoldDB" id="A0AAW7M1I2"/>
<dbReference type="GO" id="GO:0005829">
    <property type="term" value="C:cytosol"/>
    <property type="evidence" value="ECO:0007669"/>
    <property type="project" value="TreeGrafter"/>
</dbReference>
<feature type="binding site" evidence="8">
    <location>
        <position position="74"/>
    </location>
    <ligand>
        <name>substrate</name>
    </ligand>
</feature>
<protein>
    <recommendedName>
        <fullName evidence="3 8">Diaminopimelate epimerase</fullName>
        <shortName evidence="8">DAP epimerase</shortName>
        <ecNumber evidence="3 8">5.1.1.7</ecNumber>
    </recommendedName>
    <alternativeName>
        <fullName evidence="8">PLP-independent amino acid racemase</fullName>
    </alternativeName>
</protein>
<accession>A0AAW7M1I2</accession>
<feature type="site" description="Could be important to modulate the pK values of the two catalytic cysteine residues" evidence="8">
    <location>
        <position position="222"/>
    </location>
</feature>
<reference evidence="10" key="1">
    <citation type="submission" date="2023-06" db="EMBL/GenBank/DDBJ databases">
        <title>Sysu t00039.</title>
        <authorList>
            <person name="Gao L."/>
            <person name="Fang B.-Z."/>
            <person name="Li W.-J."/>
        </authorList>
    </citation>
    <scope>NUCLEOTIDE SEQUENCE</scope>
    <source>
        <strain evidence="10">SYSU T00039</strain>
    </source>
</reference>
<evidence type="ECO:0000256" key="3">
    <source>
        <dbReference type="ARBA" id="ARBA00013080"/>
    </source>
</evidence>
<proteinExistence type="inferred from homology"/>
<dbReference type="GO" id="GO:0008837">
    <property type="term" value="F:diaminopimelate epimerase activity"/>
    <property type="evidence" value="ECO:0007669"/>
    <property type="project" value="UniProtKB-UniRule"/>
</dbReference>
<dbReference type="Proteomes" id="UP001172737">
    <property type="component" value="Unassembled WGS sequence"/>
</dbReference>
<dbReference type="NCBIfam" id="TIGR00652">
    <property type="entry name" value="DapF"/>
    <property type="match status" value="1"/>
</dbReference>
<dbReference type="GO" id="GO:0009089">
    <property type="term" value="P:lysine biosynthetic process via diaminopimelate"/>
    <property type="evidence" value="ECO:0007669"/>
    <property type="project" value="UniProtKB-UniRule"/>
</dbReference>
<dbReference type="InterPro" id="IPR018510">
    <property type="entry name" value="DAP_epimerase_AS"/>
</dbReference>
<dbReference type="InterPro" id="IPR001653">
    <property type="entry name" value="DAP_epimerase_DapF"/>
</dbReference>
<evidence type="ECO:0000256" key="4">
    <source>
        <dbReference type="ARBA" id="ARBA00022605"/>
    </source>
</evidence>
<evidence type="ECO:0000313" key="11">
    <source>
        <dbReference type="Proteomes" id="UP001172737"/>
    </source>
</evidence>
<dbReference type="PANTHER" id="PTHR31689:SF0">
    <property type="entry name" value="DIAMINOPIMELATE EPIMERASE"/>
    <property type="match status" value="1"/>
</dbReference>
<comment type="subunit">
    <text evidence="8">Homodimer.</text>
</comment>
<dbReference type="RefSeq" id="WP_301118383.1">
    <property type="nucleotide sequence ID" value="NZ_JAUHPX010000002.1"/>
</dbReference>
<comment type="pathway">
    <text evidence="1 8">Amino-acid biosynthesis; L-lysine biosynthesis via DAP pathway; DL-2,6-diaminopimelate from LL-2,6-diaminopimelate: step 1/1.</text>
</comment>
<keyword evidence="6 8" id="KW-0413">Isomerase</keyword>
<dbReference type="PROSITE" id="PS01326">
    <property type="entry name" value="DAP_EPIMERASE"/>
    <property type="match status" value="1"/>
</dbReference>
<name>A0AAW7M1I2_9MICO</name>
<evidence type="ECO:0000256" key="2">
    <source>
        <dbReference type="ARBA" id="ARBA00010219"/>
    </source>
</evidence>
<comment type="similarity">
    <text evidence="2 8">Belongs to the diaminopimelate epimerase family.</text>
</comment>
<comment type="subcellular location">
    <subcellularLocation>
        <location evidence="8">Cytoplasm</location>
    </subcellularLocation>
</comment>
<feature type="binding site" evidence="8">
    <location>
        <begin position="232"/>
        <end position="233"/>
    </location>
    <ligand>
        <name>substrate</name>
    </ligand>
</feature>
<keyword evidence="5 8" id="KW-0457">Lysine biosynthesis</keyword>
<keyword evidence="11" id="KW-1185">Reference proteome</keyword>